<name>A0A2A3L6H6_MYCAV</name>
<reference evidence="2 3" key="1">
    <citation type="journal article" date="2017" name="Genome Biol. Evol.">
        <title>Population Structure and Local Adaptation of MAC Lung Disease Agent Mycobacterium avium subsp. hominissuis.</title>
        <authorList>
            <person name="Yano H."/>
            <person name="Iwamoto T."/>
            <person name="Nishiuchi Y."/>
            <person name="Nakajima C."/>
            <person name="Starkova D.A."/>
            <person name="Mokrousov I."/>
            <person name="Narvskaya O."/>
            <person name="Yoshida S."/>
            <person name="Arikawa K."/>
            <person name="Nakanishi N."/>
            <person name="Osaki K."/>
            <person name="Nakagawa I."/>
            <person name="Ato M."/>
            <person name="Suzuki Y."/>
            <person name="Maruyama F."/>
        </authorList>
    </citation>
    <scope>NUCLEOTIDE SEQUENCE [LARGE SCALE GENOMIC DNA]</scope>
    <source>
        <strain evidence="2 3">OCU466</strain>
    </source>
</reference>
<dbReference type="Gene3D" id="3.20.20.80">
    <property type="entry name" value="Glycosidases"/>
    <property type="match status" value="1"/>
</dbReference>
<dbReference type="Proteomes" id="UP000218842">
    <property type="component" value="Unassembled WGS sequence"/>
</dbReference>
<evidence type="ECO:0008006" key="5">
    <source>
        <dbReference type="Google" id="ProtNLM"/>
    </source>
</evidence>
<reference evidence="1 4" key="2">
    <citation type="submission" date="2018-05" db="EMBL/GenBank/DDBJ databases">
        <title>Sequencing and annotation of Mycobacterium avium strain 109 (MAC109).</title>
        <authorList>
            <person name="Matern W.M."/>
            <person name="Bader J.S."/>
            <person name="Karakousis P.C."/>
        </authorList>
    </citation>
    <scope>NUCLEOTIDE SEQUENCE [LARGE SCALE GENOMIC DNA]</scope>
    <source>
        <strain evidence="1 4">MAC109</strain>
    </source>
</reference>
<dbReference type="AlphaFoldDB" id="A0A2A3L6H6"/>
<protein>
    <recommendedName>
        <fullName evidence="5">DUF4832 domain-containing protein</fullName>
    </recommendedName>
</protein>
<proteinExistence type="predicted"/>
<sequence>MGEANRDDDHFFEWTRRADRSRRVVGGCPRVRSDALTMVCSSGKRALAAVIGIAAVLSGCGGKPDPGPLSAMVSPAIPPTAQEIPNPLRGQYEQMLNPLFPQGNSAQQRYSPWPASYDASLRVSWRQLQPVDPRTLPPDAPDDRKFDFSAIDDALAKLGARNMRLTLGVYTYRSCCNDTYPDNTAIAIPDWLRPSSTSYPPPNPAPGVTQVVPNFNDPDYLNGVTALLAALGRRYDGDERLSVFEFSGYGDFGENQLGYPRDSLGAPGPAPDDSVAKLGYYSQFRDQSITKASIAQLVAANTNAFPHTQLVVAPQNPEIVRQLLADDVTKKLSAPVGIRADCLGVQSPLPEWAEANDSHYVRSNDAVVAAIKQRLGSGLVISQWCRPPKGADSRSYYEKGLHDVIRYHVSMTSSADFPDRDATSAMDPELYLLWGQANTSAGYRYSVEAKPGSQSIQGKVASISVVWTNYGAAAATEHWVAGYKLVDFSGAIVRSLPATVNLKTLVHDESSTSREEPVPESATESVHVDVTGLAPGHYTLRATVDWQQHKPDASHVVNYAPMALARDGRDGAGLYPIATLDIPSDAGSASGH</sequence>
<organism evidence="2 3">
    <name type="scientific">Mycobacterium avium subsp. hominissuis</name>
    <dbReference type="NCBI Taxonomy" id="439334"/>
    <lineage>
        <taxon>Bacteria</taxon>
        <taxon>Bacillati</taxon>
        <taxon>Actinomycetota</taxon>
        <taxon>Actinomycetes</taxon>
        <taxon>Mycobacteriales</taxon>
        <taxon>Mycobacteriaceae</taxon>
        <taxon>Mycobacterium</taxon>
        <taxon>Mycobacterium avium complex (MAC)</taxon>
    </lineage>
</organism>
<dbReference type="EMBL" id="LBGZ01000110">
    <property type="protein sequence ID" value="PBJ32966.1"/>
    <property type="molecule type" value="Genomic_DNA"/>
</dbReference>
<gene>
    <name evidence="1" type="ORF">DFS55_19810</name>
    <name evidence="2" type="ORF">XV03_15640</name>
</gene>
<accession>A0A2A3L6H6</accession>
<evidence type="ECO:0000313" key="4">
    <source>
        <dbReference type="Proteomes" id="UP000259236"/>
    </source>
</evidence>
<dbReference type="SUPFAM" id="SSF51445">
    <property type="entry name" value="(Trans)glycosidases"/>
    <property type="match status" value="1"/>
</dbReference>
<evidence type="ECO:0000313" key="1">
    <source>
        <dbReference type="EMBL" id="AXO24565.1"/>
    </source>
</evidence>
<evidence type="ECO:0000313" key="3">
    <source>
        <dbReference type="Proteomes" id="UP000218842"/>
    </source>
</evidence>
<evidence type="ECO:0000313" key="2">
    <source>
        <dbReference type="EMBL" id="PBJ32966.1"/>
    </source>
</evidence>
<dbReference type="EMBL" id="CP029332">
    <property type="protein sequence ID" value="AXO24565.1"/>
    <property type="molecule type" value="Genomic_DNA"/>
</dbReference>
<dbReference type="Proteomes" id="UP000259236">
    <property type="component" value="Chromosome"/>
</dbReference>
<dbReference type="InterPro" id="IPR017853">
    <property type="entry name" value="GH"/>
</dbReference>